<gene>
    <name evidence="2" type="ORF">KCG48_04400</name>
</gene>
<dbReference type="NCBIfam" id="TIGR02532">
    <property type="entry name" value="IV_pilin_GFxxxE"/>
    <property type="match status" value="1"/>
</dbReference>
<keyword evidence="3" id="KW-1185">Reference proteome</keyword>
<accession>A0A941HPQ4</accession>
<dbReference type="RefSeq" id="WP_211800106.1">
    <property type="nucleotide sequence ID" value="NZ_JAGSCS010000004.1"/>
</dbReference>
<dbReference type="Proteomes" id="UP000675379">
    <property type="component" value="Unassembled WGS sequence"/>
</dbReference>
<sequence>MPRVTKGFTLIEGLIVMALLAMLVLILYPKVWSYRENAVKTVCVTNREAVMRQYNIVNIQNNEDIELDQFILENFDGICPDHGKISYVEGKILCSIHNHTDVDDDKPDVEVPWLSSSRLTLMYKHNPRQ</sequence>
<protein>
    <submittedName>
        <fullName evidence="2">Prepilin-type N-terminal cleavage/methylation domain-containing protein</fullName>
    </submittedName>
</protein>
<feature type="transmembrane region" description="Helical" evidence="1">
    <location>
        <begin position="7"/>
        <end position="28"/>
    </location>
</feature>
<dbReference type="Gene3D" id="3.30.700.10">
    <property type="entry name" value="Glycoprotein, Type 4 Pilin"/>
    <property type="match status" value="1"/>
</dbReference>
<evidence type="ECO:0000313" key="2">
    <source>
        <dbReference type="EMBL" id="MBR0575579.1"/>
    </source>
</evidence>
<dbReference type="InterPro" id="IPR012902">
    <property type="entry name" value="N_methyl_site"/>
</dbReference>
<evidence type="ECO:0000313" key="3">
    <source>
        <dbReference type="Proteomes" id="UP000675379"/>
    </source>
</evidence>
<name>A0A941HPQ4_9CLOT</name>
<proteinExistence type="predicted"/>
<dbReference type="SUPFAM" id="SSF54523">
    <property type="entry name" value="Pili subunits"/>
    <property type="match status" value="1"/>
</dbReference>
<dbReference type="EMBL" id="JAGSCS010000004">
    <property type="protein sequence ID" value="MBR0575579.1"/>
    <property type="molecule type" value="Genomic_DNA"/>
</dbReference>
<dbReference type="AlphaFoldDB" id="A0A941HPQ4"/>
<dbReference type="Pfam" id="PF07963">
    <property type="entry name" value="N_methyl"/>
    <property type="match status" value="1"/>
</dbReference>
<dbReference type="InterPro" id="IPR045584">
    <property type="entry name" value="Pilin-like"/>
</dbReference>
<reference evidence="2" key="1">
    <citation type="submission" date="2021-04" db="EMBL/GenBank/DDBJ databases">
        <title>Proteiniclasticum sedimins sp. nov., an obligate anaerobic bacterium isolated from anaerobic sludge.</title>
        <authorList>
            <person name="Liu J."/>
        </authorList>
    </citation>
    <scope>NUCLEOTIDE SEQUENCE</scope>
    <source>
        <strain evidence="2">BAD-10</strain>
    </source>
</reference>
<organism evidence="2 3">
    <name type="scientific">Proteiniclasticum sediminis</name>
    <dbReference type="NCBI Taxonomy" id="2804028"/>
    <lineage>
        <taxon>Bacteria</taxon>
        <taxon>Bacillati</taxon>
        <taxon>Bacillota</taxon>
        <taxon>Clostridia</taxon>
        <taxon>Eubacteriales</taxon>
        <taxon>Clostridiaceae</taxon>
        <taxon>Proteiniclasticum</taxon>
    </lineage>
</organism>
<keyword evidence="1" id="KW-0472">Membrane</keyword>
<evidence type="ECO:0000256" key="1">
    <source>
        <dbReference type="SAM" id="Phobius"/>
    </source>
</evidence>
<dbReference type="PROSITE" id="PS00409">
    <property type="entry name" value="PROKAR_NTER_METHYL"/>
    <property type="match status" value="1"/>
</dbReference>
<comment type="caution">
    <text evidence="2">The sequence shown here is derived from an EMBL/GenBank/DDBJ whole genome shotgun (WGS) entry which is preliminary data.</text>
</comment>
<keyword evidence="1" id="KW-0812">Transmembrane</keyword>
<keyword evidence="1" id="KW-1133">Transmembrane helix</keyword>